<feature type="region of interest" description="Disordered" evidence="1">
    <location>
        <begin position="535"/>
        <end position="605"/>
    </location>
</feature>
<name>A0A3S5B7N4_9PLAT</name>
<proteinExistence type="predicted"/>
<dbReference type="Proteomes" id="UP000784294">
    <property type="component" value="Unassembled WGS sequence"/>
</dbReference>
<organism evidence="2 3">
    <name type="scientific">Protopolystoma xenopodis</name>
    <dbReference type="NCBI Taxonomy" id="117903"/>
    <lineage>
        <taxon>Eukaryota</taxon>
        <taxon>Metazoa</taxon>
        <taxon>Spiralia</taxon>
        <taxon>Lophotrochozoa</taxon>
        <taxon>Platyhelminthes</taxon>
        <taxon>Monogenea</taxon>
        <taxon>Polyopisthocotylea</taxon>
        <taxon>Polystomatidea</taxon>
        <taxon>Polystomatidae</taxon>
        <taxon>Protopolystoma</taxon>
    </lineage>
</organism>
<dbReference type="EMBL" id="CAAALY010259182">
    <property type="protein sequence ID" value="VEL38843.1"/>
    <property type="molecule type" value="Genomic_DNA"/>
</dbReference>
<feature type="compositionally biased region" description="Basic residues" evidence="1">
    <location>
        <begin position="593"/>
        <end position="605"/>
    </location>
</feature>
<evidence type="ECO:0000256" key="1">
    <source>
        <dbReference type="SAM" id="MobiDB-lite"/>
    </source>
</evidence>
<comment type="caution">
    <text evidence="2">The sequence shown here is derived from an EMBL/GenBank/DDBJ whole genome shotgun (WGS) entry which is preliminary data.</text>
</comment>
<feature type="compositionally biased region" description="Polar residues" evidence="1">
    <location>
        <begin position="556"/>
        <end position="592"/>
    </location>
</feature>
<protein>
    <submittedName>
        <fullName evidence="2">Uncharacterized protein</fullName>
    </submittedName>
</protein>
<evidence type="ECO:0000313" key="3">
    <source>
        <dbReference type="Proteomes" id="UP000784294"/>
    </source>
</evidence>
<keyword evidence="3" id="KW-1185">Reference proteome</keyword>
<reference evidence="2" key="1">
    <citation type="submission" date="2018-11" db="EMBL/GenBank/DDBJ databases">
        <authorList>
            <consortium name="Pathogen Informatics"/>
        </authorList>
    </citation>
    <scope>NUCLEOTIDE SEQUENCE</scope>
</reference>
<sequence length="605" mass="63788">MPSTLVETALTSDALVSIFIASTESGSTIGFTLDPQSHNETKPVGLSTVARGKSLSSLDISRDPDRLKLSSFGANDSPQALCRLNRPSGCVISTPSCHIVATMKDCLEKLGETEEQEEEKRGISCGSRSSDSFRLLNRPLEDEEEVVEDGEDEGGESVILNKGRVDGLKASSNNGIARSPEDLAFRRSLSSLGVVNAFKLAVESEQLATTDFSLSADLTSLSSSSSISNIHDSTGLEVSLPSSPTILTRPSPLIPAPLVLTLPSRASLPDTPGSLITPVACSNDPIAFHLSTPTFTPTPTSTSTHLQTHTHMQIPGLCNLDNLSGLPTPVSSANTTPGMLPLLLSPLPLNTMSTSSCSNGNTIASMGVSTSCFLPTNGAVSPATSNIFSSFTCTTPITACLTGTASTVPFSLLSPGYLTTSSVVPPVCSGIGIDCHIEPTGLTVSMANESASTAATDGGFGLEPELTSLIPFCPPSSVAIDAAQTSAEQQNLQLLQIHSDPRLDEENINSKNSKHLQELQVVKLNSKMDIRVDEDGEEAKRIEEEDEVEGEEESSTTKCNFSESTPLPSVTGSCTATIRTKAQSENSPIPSQTRKKASWRNRFSR</sequence>
<gene>
    <name evidence="2" type="ORF">PXEA_LOCUS32283</name>
</gene>
<accession>A0A3S5B7N4</accession>
<feature type="compositionally biased region" description="Acidic residues" evidence="1">
    <location>
        <begin position="544"/>
        <end position="554"/>
    </location>
</feature>
<dbReference type="AlphaFoldDB" id="A0A3S5B7N4"/>
<evidence type="ECO:0000313" key="2">
    <source>
        <dbReference type="EMBL" id="VEL38843.1"/>
    </source>
</evidence>